<feature type="transmembrane region" description="Helical" evidence="8">
    <location>
        <begin position="138"/>
        <end position="155"/>
    </location>
</feature>
<dbReference type="InterPro" id="IPR050297">
    <property type="entry name" value="LipidA_mod_glycosyltrf_83"/>
</dbReference>
<sequence length="488" mass="56322">MIKKILFTTIKKKQKHIQYFCLSLILILGLVFRLYKINSPVADWHSWRQVDTASVSLNYYQNGINLLFPKYHDVSSIQTGYNNPEGLRFVEFPIFNLLHVFLYRMYDGFSFETTGRIVSIVSALITTVGMYFVGRKLIGPWGGVIAAGFYSMNPYNVFFTRVILPEPLAVCFAVLSFLFFIYFIEKENTLSLFSSAVFFSLAMLVKPFSIFYILPYFYLAVKKYGLIGVFQNKKLLLAIDVALIPFFLWRYWMNNFVRGIPHFTWAFNGDKIRFKPSFWMWLFGERVSHLILGYWGLIPFGFGLVHRSVNNALRMLLLGMFLYVSVIATANVRHDYYQTFLIPAIGLVFAQGIVIMCGSKEANKFVGVSLAIFSFIMMELLGVYQIREFYKINDPSIVLAGTEADRVLPKDAMVIAPYNGSTAFLYQTKRWGWPVVDTSIDEMIERGADYYISVNTGDIDSVNFKNKFKTVVEKKEYLILDLHSRTED</sequence>
<feature type="transmembrane region" description="Helical" evidence="8">
    <location>
        <begin position="287"/>
        <end position="305"/>
    </location>
</feature>
<dbReference type="AlphaFoldDB" id="A0A1F8CTB4"/>
<dbReference type="EMBL" id="MGHY01000018">
    <property type="protein sequence ID" value="OGM79316.1"/>
    <property type="molecule type" value="Genomic_DNA"/>
</dbReference>
<evidence type="ECO:0000256" key="1">
    <source>
        <dbReference type="ARBA" id="ARBA00004651"/>
    </source>
</evidence>
<keyword evidence="6 8" id="KW-1133">Transmembrane helix</keyword>
<accession>A0A1F8CTB4</accession>
<keyword evidence="3" id="KW-0328">Glycosyltransferase</keyword>
<evidence type="ECO:0000256" key="3">
    <source>
        <dbReference type="ARBA" id="ARBA00022676"/>
    </source>
</evidence>
<evidence type="ECO:0000259" key="9">
    <source>
        <dbReference type="Pfam" id="PF13231"/>
    </source>
</evidence>
<feature type="transmembrane region" description="Helical" evidence="8">
    <location>
        <begin position="115"/>
        <end position="132"/>
    </location>
</feature>
<dbReference type="GO" id="GO:0009103">
    <property type="term" value="P:lipopolysaccharide biosynthetic process"/>
    <property type="evidence" value="ECO:0007669"/>
    <property type="project" value="UniProtKB-ARBA"/>
</dbReference>
<protein>
    <recommendedName>
        <fullName evidence="9">Glycosyltransferase RgtA/B/C/D-like domain-containing protein</fullName>
    </recommendedName>
</protein>
<evidence type="ECO:0000256" key="5">
    <source>
        <dbReference type="ARBA" id="ARBA00022692"/>
    </source>
</evidence>
<feature type="transmembrane region" description="Helical" evidence="8">
    <location>
        <begin position="312"/>
        <end position="330"/>
    </location>
</feature>
<keyword evidence="4" id="KW-0808">Transferase</keyword>
<feature type="transmembrane region" description="Helical" evidence="8">
    <location>
        <begin position="167"/>
        <end position="184"/>
    </location>
</feature>
<evidence type="ECO:0000256" key="2">
    <source>
        <dbReference type="ARBA" id="ARBA00022475"/>
    </source>
</evidence>
<dbReference type="PANTHER" id="PTHR33908">
    <property type="entry name" value="MANNOSYLTRANSFERASE YKCB-RELATED"/>
    <property type="match status" value="1"/>
</dbReference>
<keyword evidence="5 8" id="KW-0812">Transmembrane</keyword>
<dbReference type="InterPro" id="IPR038731">
    <property type="entry name" value="RgtA/B/C-like"/>
</dbReference>
<feature type="transmembrane region" description="Helical" evidence="8">
    <location>
        <begin position="365"/>
        <end position="386"/>
    </location>
</feature>
<evidence type="ECO:0000256" key="4">
    <source>
        <dbReference type="ARBA" id="ARBA00022679"/>
    </source>
</evidence>
<feature type="domain" description="Glycosyltransferase RgtA/B/C/D-like" evidence="9">
    <location>
        <begin position="112"/>
        <end position="252"/>
    </location>
</feature>
<dbReference type="GO" id="GO:0016763">
    <property type="term" value="F:pentosyltransferase activity"/>
    <property type="evidence" value="ECO:0007669"/>
    <property type="project" value="TreeGrafter"/>
</dbReference>
<feature type="transmembrane region" description="Helical" evidence="8">
    <location>
        <begin position="86"/>
        <end position="103"/>
    </location>
</feature>
<gene>
    <name evidence="10" type="ORF">A2382_00855</name>
</gene>
<keyword evidence="2" id="KW-1003">Cell membrane</keyword>
<evidence type="ECO:0000256" key="6">
    <source>
        <dbReference type="ARBA" id="ARBA00022989"/>
    </source>
</evidence>
<dbReference type="GO" id="GO:0005886">
    <property type="term" value="C:plasma membrane"/>
    <property type="evidence" value="ECO:0007669"/>
    <property type="project" value="UniProtKB-SubCell"/>
</dbReference>
<keyword evidence="7 8" id="KW-0472">Membrane</keyword>
<evidence type="ECO:0000256" key="8">
    <source>
        <dbReference type="SAM" id="Phobius"/>
    </source>
</evidence>
<reference evidence="10 11" key="1">
    <citation type="journal article" date="2016" name="Nat. Commun.">
        <title>Thousands of microbial genomes shed light on interconnected biogeochemical processes in an aquifer system.</title>
        <authorList>
            <person name="Anantharaman K."/>
            <person name="Brown C.T."/>
            <person name="Hug L.A."/>
            <person name="Sharon I."/>
            <person name="Castelle C.J."/>
            <person name="Probst A.J."/>
            <person name="Thomas B.C."/>
            <person name="Singh A."/>
            <person name="Wilkins M.J."/>
            <person name="Karaoz U."/>
            <person name="Brodie E.L."/>
            <person name="Williams K.H."/>
            <person name="Hubbard S.S."/>
            <person name="Banfield J.F."/>
        </authorList>
    </citation>
    <scope>NUCLEOTIDE SEQUENCE [LARGE SCALE GENOMIC DNA]</scope>
</reference>
<evidence type="ECO:0000256" key="7">
    <source>
        <dbReference type="ARBA" id="ARBA00023136"/>
    </source>
</evidence>
<proteinExistence type="predicted"/>
<feature type="transmembrane region" description="Helical" evidence="8">
    <location>
        <begin position="16"/>
        <end position="35"/>
    </location>
</feature>
<feature type="transmembrane region" description="Helical" evidence="8">
    <location>
        <begin position="235"/>
        <end position="252"/>
    </location>
</feature>
<evidence type="ECO:0000313" key="11">
    <source>
        <dbReference type="Proteomes" id="UP000178999"/>
    </source>
</evidence>
<name>A0A1F8CTB4_9BACT</name>
<evidence type="ECO:0000313" key="10">
    <source>
        <dbReference type="EMBL" id="OGM79316.1"/>
    </source>
</evidence>
<comment type="subcellular location">
    <subcellularLocation>
        <location evidence="1">Cell membrane</location>
        <topology evidence="1">Multi-pass membrane protein</topology>
    </subcellularLocation>
</comment>
<dbReference type="PANTHER" id="PTHR33908:SF11">
    <property type="entry name" value="MEMBRANE PROTEIN"/>
    <property type="match status" value="1"/>
</dbReference>
<organism evidence="10 11">
    <name type="scientific">Candidatus Woesebacteria bacterium RIFOXYB1_FULL_38_16</name>
    <dbReference type="NCBI Taxonomy" id="1802538"/>
    <lineage>
        <taxon>Bacteria</taxon>
        <taxon>Candidatus Woeseibacteriota</taxon>
    </lineage>
</organism>
<dbReference type="STRING" id="1802538.A2382_00855"/>
<dbReference type="Pfam" id="PF13231">
    <property type="entry name" value="PMT_2"/>
    <property type="match status" value="1"/>
</dbReference>
<feature type="transmembrane region" description="Helical" evidence="8">
    <location>
        <begin position="190"/>
        <end position="214"/>
    </location>
</feature>
<comment type="caution">
    <text evidence="10">The sequence shown here is derived from an EMBL/GenBank/DDBJ whole genome shotgun (WGS) entry which is preliminary data.</text>
</comment>
<dbReference type="Proteomes" id="UP000178999">
    <property type="component" value="Unassembled WGS sequence"/>
</dbReference>
<feature type="transmembrane region" description="Helical" evidence="8">
    <location>
        <begin position="336"/>
        <end position="358"/>
    </location>
</feature>